<dbReference type="InterPro" id="IPR045392">
    <property type="entry name" value="DUF6519"/>
</dbReference>
<sequence>MKTQLSRTSFDATKRYNGVFQQMGRMLTDADWNELNLIDGERVRQALLHSVLTGTPRNSGIVRRDASDTAGLYYGEAVIEGISARLLPAVINAAPADGSIDNIQNQADFPACPLPPGDHRLYLDVWERSVTALEDIDLIDPALNGADTCTRRQVMCQLKWCSTDTDPQDPLINPKTGTARLSLELREGSTEPDLCDPCAEELALQEKIGNYLFRVEVHQVEYDAAGQPSRVLLKWSSENGAEQHSLNSLPPGFASAAWCYEFFSGADTGFASEKHPGRHLATGFTPTYGELVAGFPASGSEPANLSLVRRWDGFAAFDRVAGEWQLDSGFDRNVALSTTLGANSPGRVTNGDTVLLVLDAITLTLALEDNALLAGDYWQVAVRESVHALDPQLLDAALPQGIEHHYMTIGSVVGDELSLYEGEQCRRFEFPPLTDIHAEDVCYDNGVCDMPDVDTVQEALDHLCQQRDLKWHNKHLHGWGIVCGLIAECCQNHSDAADEAGGSAGDRRSVCVTPGYALSCEGEDLVLKGPQEVPILDMISALEQAQDEALLVDGDGTFCLRIAKGDPEPQFVLEPWSKDKKYAWLDGTLLLDFYQHCVKDLIEALSEEVRFQDDEALETAEDEKGILISDQRRKTISVFNLVAWFLFGNHGHFVWTSLHEHQILLAFYNRLRALLRSRTFCAMFQDEEFPPYPFKENQIDTIFSRGDHTRVLMHPDQKHLYSFGGTDNSIHRFDLASNKLVDVLQMPAAQGAEITALCFSNDGSKLYACAAVRSTDTLFGAAFIGATHEWQQSSVLCDILVTDMVMAPRDKDLIYAIGKDKGLYRVEPDVIATDTKPQLTPFYRFNATGQLLLDPESQTAWCGSSDEISSDGYYRNIVQCDLNTSGENLSPQVTTPLRNPQGQSLLGSGNLAMSPADARDDNGEQGARLYCITQVSASAAKRVSAYQLPLGADGLKEIGGTGLGNSDLWLRWHAPSELLLVAVENECRLQPLDRDAGPTESARIPVQVGPADMAASAATDSIYTLNFVSKTITVTAVSELAPTLEFNQALKNYRYAILLAFWGLIANVLQYLKDCFCHHLLVKCPSCDDDSKLWLATVEVRGGQVYKVCNFDKRKTVKSFPTVEYWASLIPVLQLLKQGISKFCCAVLPDLFGALRAMLLPQPKADAQGDKKALTDAGSIKKNQRSFNRTDMKALWEQQKTSLNFYGKTLMDAGMQQARGAQTTEPGVSKQSYIGSDTPTTKAEFEKRGIEVGAIETYDARYSGSYANAFTATPQVIEPGSKVTLIEKDGIVQFYHIEKAPLDVRLPTAELEALEARKAALELDKTSQDLQALETRKSQTKAEITALEQQLEQARTERDQQQALLAQMSAQNLELTSGVSALRSDLEEIKAMRTEINRDIARDRPVKSIAEVSPEVDTMLRQLDIRTVEELSKVTTAKLVQAGIDAATAKKINTAAKAKLREV</sequence>
<dbReference type="STRING" id="1821621.A8C75_20000"/>
<evidence type="ECO:0000313" key="2">
    <source>
        <dbReference type="EMBL" id="ANG64526.1"/>
    </source>
</evidence>
<gene>
    <name evidence="2" type="ORF">A8C75_20000</name>
</gene>
<reference evidence="2 3" key="2">
    <citation type="journal article" date="2018" name="Int. J. Syst. Evol. Microbiol.">
        <title>Marinobacterium aestuarii sp. nov., a benzene-degrading marine bacterium isolated from estuary sediment.</title>
        <authorList>
            <person name="Bae S.S."/>
            <person name="Jung J."/>
            <person name="Chung D."/>
            <person name="Baek K."/>
        </authorList>
    </citation>
    <scope>NUCLEOTIDE SEQUENCE [LARGE SCALE GENOMIC DNA]</scope>
    <source>
        <strain evidence="2 3">ST58-10</strain>
    </source>
</reference>
<evidence type="ECO:0000313" key="3">
    <source>
        <dbReference type="Proteomes" id="UP000078070"/>
    </source>
</evidence>
<dbReference type="OrthoDB" id="134981at2"/>
<dbReference type="RefSeq" id="WP_067386128.1">
    <property type="nucleotide sequence ID" value="NZ_CP015839.1"/>
</dbReference>
<dbReference type="SUPFAM" id="SSF50969">
    <property type="entry name" value="YVTN repeat-like/Quinoprotein amine dehydrogenase"/>
    <property type="match status" value="1"/>
</dbReference>
<dbReference type="KEGG" id="mars:A8C75_20000"/>
<dbReference type="Pfam" id="PF20129">
    <property type="entry name" value="DUF6519"/>
    <property type="match status" value="2"/>
</dbReference>
<protein>
    <submittedName>
        <fullName evidence="2">Uncharacterized protein</fullName>
    </submittedName>
</protein>
<dbReference type="Gene3D" id="2.130.10.10">
    <property type="entry name" value="YVTN repeat-like/Quinoprotein amine dehydrogenase"/>
    <property type="match status" value="1"/>
</dbReference>
<accession>A0A1A9F2T8</accession>
<keyword evidence="3" id="KW-1185">Reference proteome</keyword>
<dbReference type="Proteomes" id="UP000078070">
    <property type="component" value="Chromosome"/>
</dbReference>
<keyword evidence="1" id="KW-0175">Coiled coil</keyword>
<dbReference type="InterPro" id="IPR011044">
    <property type="entry name" value="Quino_amine_DH_bsu"/>
</dbReference>
<dbReference type="InterPro" id="IPR015943">
    <property type="entry name" value="WD40/YVTN_repeat-like_dom_sf"/>
</dbReference>
<dbReference type="EMBL" id="CP015839">
    <property type="protein sequence ID" value="ANG64526.1"/>
    <property type="molecule type" value="Genomic_DNA"/>
</dbReference>
<reference evidence="3" key="1">
    <citation type="submission" date="2016-05" db="EMBL/GenBank/DDBJ databases">
        <authorList>
            <person name="Baek K."/>
            <person name="Yang S.-J."/>
        </authorList>
    </citation>
    <scope>NUCLEOTIDE SEQUENCE [LARGE SCALE GENOMIC DNA]</scope>
    <source>
        <strain evidence="3">ST58-10</strain>
    </source>
</reference>
<name>A0A1A9F2T8_9GAMM</name>
<organism evidence="2 3">
    <name type="scientific">Marinobacterium aestuarii</name>
    <dbReference type="NCBI Taxonomy" id="1821621"/>
    <lineage>
        <taxon>Bacteria</taxon>
        <taxon>Pseudomonadati</taxon>
        <taxon>Pseudomonadota</taxon>
        <taxon>Gammaproteobacteria</taxon>
        <taxon>Oceanospirillales</taxon>
        <taxon>Oceanospirillaceae</taxon>
        <taxon>Marinobacterium</taxon>
    </lineage>
</organism>
<evidence type="ECO:0000256" key="1">
    <source>
        <dbReference type="SAM" id="Coils"/>
    </source>
</evidence>
<proteinExistence type="predicted"/>
<feature type="coiled-coil region" evidence="1">
    <location>
        <begin position="1311"/>
        <end position="1371"/>
    </location>
</feature>